<dbReference type="RefSeq" id="WP_166047752.1">
    <property type="nucleotide sequence ID" value="NZ_JAAMPJ010000005.1"/>
</dbReference>
<evidence type="ECO:0000313" key="2">
    <source>
        <dbReference type="Proteomes" id="UP000481360"/>
    </source>
</evidence>
<dbReference type="AlphaFoldDB" id="A0A7C9RV12"/>
<organism evidence="1 2">
    <name type="scientific">Lentzea alba</name>
    <dbReference type="NCBI Taxonomy" id="2714351"/>
    <lineage>
        <taxon>Bacteria</taxon>
        <taxon>Bacillati</taxon>
        <taxon>Actinomycetota</taxon>
        <taxon>Actinomycetes</taxon>
        <taxon>Pseudonocardiales</taxon>
        <taxon>Pseudonocardiaceae</taxon>
        <taxon>Lentzea</taxon>
    </lineage>
</organism>
<reference evidence="1 2" key="1">
    <citation type="submission" date="2020-03" db="EMBL/GenBank/DDBJ databases">
        <title>Isolation and identification of active actinomycetes.</title>
        <authorList>
            <person name="Sun X."/>
        </authorList>
    </citation>
    <scope>NUCLEOTIDE SEQUENCE [LARGE SCALE GENOMIC DNA]</scope>
    <source>
        <strain evidence="1 2">NEAU-D13</strain>
    </source>
</reference>
<dbReference type="Proteomes" id="UP000481360">
    <property type="component" value="Unassembled WGS sequence"/>
</dbReference>
<sequence length="72" mass="7703">MPEQPTLSIKAATAPQIAGGLHSLAQKHLAATEPRERRRTGDVITNTFSGTTSESVIQIGKVHGQVNIDRGR</sequence>
<comment type="caution">
    <text evidence="1">The sequence shown here is derived from an EMBL/GenBank/DDBJ whole genome shotgun (WGS) entry which is preliminary data.</text>
</comment>
<gene>
    <name evidence="1" type="ORF">G7043_20775</name>
</gene>
<keyword evidence="2" id="KW-1185">Reference proteome</keyword>
<evidence type="ECO:0000313" key="1">
    <source>
        <dbReference type="EMBL" id="NGY61362.1"/>
    </source>
</evidence>
<proteinExistence type="predicted"/>
<protein>
    <submittedName>
        <fullName evidence="1">Uncharacterized protein</fullName>
    </submittedName>
</protein>
<dbReference type="EMBL" id="JAAMPJ010000005">
    <property type="protein sequence ID" value="NGY61362.1"/>
    <property type="molecule type" value="Genomic_DNA"/>
</dbReference>
<name>A0A7C9RV12_9PSEU</name>
<accession>A0A7C9RV12</accession>